<evidence type="ECO:0000256" key="1">
    <source>
        <dbReference type="ARBA" id="ARBA00022723"/>
    </source>
</evidence>
<dbReference type="EMBL" id="QGMI01000214">
    <property type="protein sequence ID" value="TVY44942.1"/>
    <property type="molecule type" value="Genomic_DNA"/>
</dbReference>
<keyword evidence="5" id="KW-1185">Reference proteome</keyword>
<comment type="caution">
    <text evidence="4">The sequence shown here is derived from an EMBL/GenBank/DDBJ whole genome shotgun (WGS) entry which is preliminary data.</text>
</comment>
<evidence type="ECO:0000256" key="2">
    <source>
        <dbReference type="ARBA" id="ARBA00022801"/>
    </source>
</evidence>
<dbReference type="Proteomes" id="UP000443090">
    <property type="component" value="Unassembled WGS sequence"/>
</dbReference>
<dbReference type="AlphaFoldDB" id="A0A8H8S3T0"/>
<feature type="compositionally biased region" description="Polar residues" evidence="3">
    <location>
        <begin position="91"/>
        <end position="110"/>
    </location>
</feature>
<keyword evidence="2" id="KW-0378">Hydrolase</keyword>
<reference evidence="4 5" key="1">
    <citation type="submission" date="2018-05" db="EMBL/GenBank/DDBJ databases">
        <title>Genome sequencing and assembly of the regulated plant pathogen Lachnellula willkommii and related sister species for the development of diagnostic species identification markers.</title>
        <authorList>
            <person name="Giroux E."/>
            <person name="Bilodeau G."/>
        </authorList>
    </citation>
    <scope>NUCLEOTIDE SEQUENCE [LARGE SCALE GENOMIC DNA]</scope>
    <source>
        <strain evidence="4 5">CBS 160.35</strain>
    </source>
</reference>
<protein>
    <submittedName>
        <fullName evidence="4">Uncharacterized protein</fullName>
    </submittedName>
</protein>
<proteinExistence type="predicted"/>
<keyword evidence="1" id="KW-0479">Metal-binding</keyword>
<evidence type="ECO:0000313" key="4">
    <source>
        <dbReference type="EMBL" id="TVY44942.1"/>
    </source>
</evidence>
<dbReference type="GO" id="GO:0016787">
    <property type="term" value="F:hydrolase activity"/>
    <property type="evidence" value="ECO:0007669"/>
    <property type="project" value="UniProtKB-KW"/>
</dbReference>
<sequence>MTEASKIALENTCLHKRTANCNGSAPEDFDVSEILQASVEKDIIPQHLEDARIERQRQTRVSYVMVTIPRKRPRFVLNPPKRASTLQTAQKNLHVPSSSRPLSLGTTRLSTPPKRRGSKTKLPLSNIACVLFFGYRNLYGIRAEWQASAVPGKNGGKRPFEPSELDVSDFAVIHTLFGKPQTPSTTIKTEAVVGRTQDDEDGKRHGVKNMVHGNQMNLNSDQGRPYYYIHPSEVEAFTPVADACRFIGTAIHELIGYGTGKLLIETGPGKFNFDHKDRQ</sequence>
<dbReference type="InterPro" id="IPR039461">
    <property type="entry name" value="Peptidase_M49"/>
</dbReference>
<organism evidence="4 5">
    <name type="scientific">Lachnellula occidentalis</name>
    <dbReference type="NCBI Taxonomy" id="215460"/>
    <lineage>
        <taxon>Eukaryota</taxon>
        <taxon>Fungi</taxon>
        <taxon>Dikarya</taxon>
        <taxon>Ascomycota</taxon>
        <taxon>Pezizomycotina</taxon>
        <taxon>Leotiomycetes</taxon>
        <taxon>Helotiales</taxon>
        <taxon>Lachnaceae</taxon>
        <taxon>Lachnellula</taxon>
    </lineage>
</organism>
<dbReference type="OrthoDB" id="4365260at2759"/>
<gene>
    <name evidence="4" type="ORF">LOCC1_G005908</name>
</gene>
<accession>A0A8H8S3T0</accession>
<feature type="region of interest" description="Disordered" evidence="3">
    <location>
        <begin position="91"/>
        <end position="120"/>
    </location>
</feature>
<dbReference type="GO" id="GO:0046872">
    <property type="term" value="F:metal ion binding"/>
    <property type="evidence" value="ECO:0007669"/>
    <property type="project" value="UniProtKB-KW"/>
</dbReference>
<evidence type="ECO:0000313" key="5">
    <source>
        <dbReference type="Proteomes" id="UP000443090"/>
    </source>
</evidence>
<name>A0A8H8S3T0_9HELO</name>
<evidence type="ECO:0000256" key="3">
    <source>
        <dbReference type="SAM" id="MobiDB-lite"/>
    </source>
</evidence>
<dbReference type="Pfam" id="PF03571">
    <property type="entry name" value="Peptidase_M49"/>
    <property type="match status" value="1"/>
</dbReference>